<proteinExistence type="predicted"/>
<evidence type="ECO:0000313" key="6">
    <source>
        <dbReference type="Proteomes" id="UP000199163"/>
    </source>
</evidence>
<evidence type="ECO:0000256" key="3">
    <source>
        <dbReference type="ARBA" id="ARBA00022839"/>
    </source>
</evidence>
<dbReference type="GO" id="GO:0003677">
    <property type="term" value="F:DNA binding"/>
    <property type="evidence" value="ECO:0007669"/>
    <property type="project" value="InterPro"/>
</dbReference>
<reference evidence="5 6" key="1">
    <citation type="submission" date="2016-10" db="EMBL/GenBank/DDBJ databases">
        <authorList>
            <person name="de Groot N.N."/>
        </authorList>
    </citation>
    <scope>NUCLEOTIDE SEQUENCE [LARGE SCALE GENOMIC DNA]</scope>
    <source>
        <strain evidence="5 6">DSM 21632</strain>
    </source>
</reference>
<dbReference type="SUPFAM" id="SSF53098">
    <property type="entry name" value="Ribonuclease H-like"/>
    <property type="match status" value="1"/>
</dbReference>
<evidence type="ECO:0000256" key="1">
    <source>
        <dbReference type="ARBA" id="ARBA00022722"/>
    </source>
</evidence>
<dbReference type="Proteomes" id="UP000199163">
    <property type="component" value="Unassembled WGS sequence"/>
</dbReference>
<dbReference type="AlphaFoldDB" id="A0A1G8HAU0"/>
<evidence type="ECO:0000313" key="5">
    <source>
        <dbReference type="EMBL" id="SDI03610.1"/>
    </source>
</evidence>
<dbReference type="InterPro" id="IPR012337">
    <property type="entry name" value="RNaseH-like_sf"/>
</dbReference>
<keyword evidence="6" id="KW-1185">Reference proteome</keyword>
<dbReference type="GO" id="GO:0008408">
    <property type="term" value="F:3'-5' exonuclease activity"/>
    <property type="evidence" value="ECO:0007669"/>
    <property type="project" value="TreeGrafter"/>
</dbReference>
<dbReference type="RefSeq" id="WP_091274978.1">
    <property type="nucleotide sequence ID" value="NZ_FNDK01000019.1"/>
</dbReference>
<accession>A0A1G8HAU0</accession>
<dbReference type="GO" id="GO:0045004">
    <property type="term" value="P:DNA replication proofreading"/>
    <property type="evidence" value="ECO:0007669"/>
    <property type="project" value="TreeGrafter"/>
</dbReference>
<dbReference type="PANTHER" id="PTHR30231:SF41">
    <property type="entry name" value="DNA POLYMERASE III SUBUNIT EPSILON"/>
    <property type="match status" value="1"/>
</dbReference>
<name>A0A1G8HAU0_9BACI</name>
<dbReference type="NCBIfam" id="TIGR00573">
    <property type="entry name" value="dnaq"/>
    <property type="match status" value="1"/>
</dbReference>
<keyword evidence="1" id="KW-0540">Nuclease</keyword>
<dbReference type="OrthoDB" id="9776650at2"/>
<dbReference type="GO" id="GO:0003887">
    <property type="term" value="F:DNA-directed DNA polymerase activity"/>
    <property type="evidence" value="ECO:0007669"/>
    <property type="project" value="InterPro"/>
</dbReference>
<keyword evidence="3" id="KW-0269">Exonuclease</keyword>
<dbReference type="InterPro" id="IPR013520">
    <property type="entry name" value="Ribonucl_H"/>
</dbReference>
<dbReference type="STRING" id="568899.SAMN05192534_11920"/>
<dbReference type="InterPro" id="IPR006054">
    <property type="entry name" value="DnaQ"/>
</dbReference>
<dbReference type="CDD" id="cd06127">
    <property type="entry name" value="DEDDh"/>
    <property type="match status" value="1"/>
</dbReference>
<dbReference type="EMBL" id="FNDK01000019">
    <property type="protein sequence ID" value="SDI03610.1"/>
    <property type="molecule type" value="Genomic_DNA"/>
</dbReference>
<dbReference type="PANTHER" id="PTHR30231">
    <property type="entry name" value="DNA POLYMERASE III SUBUNIT EPSILON"/>
    <property type="match status" value="1"/>
</dbReference>
<gene>
    <name evidence="5" type="ORF">SAMN05192534_11920</name>
</gene>
<evidence type="ECO:0000256" key="2">
    <source>
        <dbReference type="ARBA" id="ARBA00022801"/>
    </source>
</evidence>
<dbReference type="GO" id="GO:0005829">
    <property type="term" value="C:cytosol"/>
    <property type="evidence" value="ECO:0007669"/>
    <property type="project" value="TreeGrafter"/>
</dbReference>
<dbReference type="Pfam" id="PF00929">
    <property type="entry name" value="RNase_T"/>
    <property type="match status" value="1"/>
</dbReference>
<keyword evidence="2" id="KW-0378">Hydrolase</keyword>
<sequence>MFKKKKTLPYQINQEIPLDTPLSEITFTVFDTETTGFAVGTKDRLIEIGAVQVEGLKVTNHTFQTYVHPNRDIPQEIVALTGIHEKNVQGAPNALNAVESLFQFVETHHSACWVGHYAAFDMVVLKKELQREKYAFKQPQYIDTLDLIGCLNPSWDMRDLNHYARQFGSKMFERHSALGDALTTAHLFVELVCHLHQRGKTRLGDVLDATRNDYGTTKI</sequence>
<protein>
    <submittedName>
        <fullName evidence="5">DNA polymerase-3 subunit epsilon</fullName>
    </submittedName>
</protein>
<organism evidence="5 6">
    <name type="scientific">Alteribacillus persepolensis</name>
    <dbReference type="NCBI Taxonomy" id="568899"/>
    <lineage>
        <taxon>Bacteria</taxon>
        <taxon>Bacillati</taxon>
        <taxon>Bacillota</taxon>
        <taxon>Bacilli</taxon>
        <taxon>Bacillales</taxon>
        <taxon>Bacillaceae</taxon>
        <taxon>Alteribacillus</taxon>
    </lineage>
</organism>
<dbReference type="InterPro" id="IPR036397">
    <property type="entry name" value="RNaseH_sf"/>
</dbReference>
<evidence type="ECO:0000259" key="4">
    <source>
        <dbReference type="SMART" id="SM00479"/>
    </source>
</evidence>
<feature type="domain" description="Exonuclease" evidence="4">
    <location>
        <begin position="26"/>
        <end position="197"/>
    </location>
</feature>
<dbReference type="Gene3D" id="3.30.420.10">
    <property type="entry name" value="Ribonuclease H-like superfamily/Ribonuclease H"/>
    <property type="match status" value="1"/>
</dbReference>
<dbReference type="SMART" id="SM00479">
    <property type="entry name" value="EXOIII"/>
    <property type="match status" value="1"/>
</dbReference>
<dbReference type="FunFam" id="3.30.420.10:FF:000045">
    <property type="entry name" value="3'-5' exonuclease DinG"/>
    <property type="match status" value="1"/>
</dbReference>